<evidence type="ECO:0000256" key="4">
    <source>
        <dbReference type="ARBA" id="ARBA00023027"/>
    </source>
</evidence>
<comment type="pathway">
    <text evidence="6">Amino-acid degradation; L-valine degradation.</text>
</comment>
<dbReference type="InterPro" id="IPR002204">
    <property type="entry name" value="3-OH-isobutyrate_DH-rel_CS"/>
</dbReference>
<dbReference type="AlphaFoldDB" id="A0A4P9VQM2"/>
<evidence type="ECO:0000259" key="7">
    <source>
        <dbReference type="Pfam" id="PF03446"/>
    </source>
</evidence>
<dbReference type="Pfam" id="PF03446">
    <property type="entry name" value="NAD_binding_2"/>
    <property type="match status" value="1"/>
</dbReference>
<dbReference type="InterPro" id="IPR006115">
    <property type="entry name" value="6PGDH_NADP-bd"/>
</dbReference>
<reference evidence="9 10" key="1">
    <citation type="submission" date="2017-04" db="EMBL/GenBank/DDBJ databases">
        <title>Draft genome sequence of Zooshikella ganghwensis VG4 isolated from Red Sea sediments.</title>
        <authorList>
            <person name="Rehman Z."/>
            <person name="Alam I."/>
            <person name="Kamau A."/>
            <person name="Bajic V."/>
            <person name="Leiknes T."/>
        </authorList>
    </citation>
    <scope>NUCLEOTIDE SEQUENCE [LARGE SCALE GENOMIC DNA]</scope>
    <source>
        <strain evidence="9 10">VG4</strain>
    </source>
</reference>
<feature type="active site" evidence="5">
    <location>
        <position position="169"/>
    </location>
</feature>
<gene>
    <name evidence="9" type="primary">mmsB</name>
    <name evidence="9" type="ORF">B9G39_17465</name>
</gene>
<dbReference type="FunFam" id="1.10.1040.10:FF:000006">
    <property type="entry name" value="3-hydroxyisobutyrate dehydrogenase"/>
    <property type="match status" value="1"/>
</dbReference>
<dbReference type="InterPro" id="IPR015815">
    <property type="entry name" value="HIBADH-related"/>
</dbReference>
<dbReference type="GO" id="GO:0008442">
    <property type="term" value="F:3-hydroxyisobutyrate dehydrogenase activity"/>
    <property type="evidence" value="ECO:0007669"/>
    <property type="project" value="UniProtKB-EC"/>
</dbReference>
<keyword evidence="3 6" id="KW-0560">Oxidoreductase</keyword>
<dbReference type="EMBL" id="NDXW01000001">
    <property type="protein sequence ID" value="RDH45079.1"/>
    <property type="molecule type" value="Genomic_DNA"/>
</dbReference>
<organism evidence="9 10">
    <name type="scientific">Zooshikella ganghwensis</name>
    <dbReference type="NCBI Taxonomy" id="202772"/>
    <lineage>
        <taxon>Bacteria</taxon>
        <taxon>Pseudomonadati</taxon>
        <taxon>Pseudomonadota</taxon>
        <taxon>Gammaproteobacteria</taxon>
        <taxon>Oceanospirillales</taxon>
        <taxon>Zooshikellaceae</taxon>
        <taxon>Zooshikella</taxon>
    </lineage>
</organism>
<evidence type="ECO:0000256" key="1">
    <source>
        <dbReference type="ARBA" id="ARBA00009080"/>
    </source>
</evidence>
<dbReference type="NCBIfam" id="TIGR01692">
    <property type="entry name" value="HIBADH"/>
    <property type="match status" value="1"/>
</dbReference>
<feature type="domain" description="6-phosphogluconate dehydrogenase NADP-binding" evidence="7">
    <location>
        <begin position="2"/>
        <end position="160"/>
    </location>
</feature>
<dbReference type="InterPro" id="IPR013328">
    <property type="entry name" value="6PGD_dom2"/>
</dbReference>
<dbReference type="Pfam" id="PF14833">
    <property type="entry name" value="NAD_binding_11"/>
    <property type="match status" value="1"/>
</dbReference>
<dbReference type="GO" id="GO:0006574">
    <property type="term" value="P:L-valine catabolic process"/>
    <property type="evidence" value="ECO:0007669"/>
    <property type="project" value="UniProtKB-UniPathway"/>
</dbReference>
<comment type="similarity">
    <text evidence="1 6">Belongs to the HIBADH-related family.</text>
</comment>
<keyword evidence="10" id="KW-1185">Reference proteome</keyword>
<dbReference type="SUPFAM" id="SSF51735">
    <property type="entry name" value="NAD(P)-binding Rossmann-fold domains"/>
    <property type="match status" value="1"/>
</dbReference>
<dbReference type="GO" id="GO:0051287">
    <property type="term" value="F:NAD binding"/>
    <property type="evidence" value="ECO:0007669"/>
    <property type="project" value="InterPro"/>
</dbReference>
<dbReference type="InterPro" id="IPR029154">
    <property type="entry name" value="HIBADH-like_NADP-bd"/>
</dbReference>
<evidence type="ECO:0000313" key="9">
    <source>
        <dbReference type="EMBL" id="RDH45079.1"/>
    </source>
</evidence>
<evidence type="ECO:0000313" key="10">
    <source>
        <dbReference type="Proteomes" id="UP000257039"/>
    </source>
</evidence>
<protein>
    <recommendedName>
        <fullName evidence="6">3-hydroxyisobutyrate dehydrogenase</fullName>
        <shortName evidence="6">HIBADH</shortName>
        <ecNumber evidence="6">1.1.1.31</ecNumber>
    </recommendedName>
</protein>
<dbReference type="InterPro" id="IPR036291">
    <property type="entry name" value="NAD(P)-bd_dom_sf"/>
</dbReference>
<evidence type="ECO:0000256" key="6">
    <source>
        <dbReference type="RuleBase" id="RU910714"/>
    </source>
</evidence>
<evidence type="ECO:0000256" key="5">
    <source>
        <dbReference type="PIRSR" id="PIRSR000103-1"/>
    </source>
</evidence>
<dbReference type="SUPFAM" id="SSF48179">
    <property type="entry name" value="6-phosphogluconate dehydrogenase C-terminal domain-like"/>
    <property type="match status" value="1"/>
</dbReference>
<dbReference type="UniPathway" id="UPA00362"/>
<proteinExistence type="inferred from homology"/>
<evidence type="ECO:0000256" key="2">
    <source>
        <dbReference type="ARBA" id="ARBA00022456"/>
    </source>
</evidence>
<dbReference type="Gene3D" id="1.10.1040.10">
    <property type="entry name" value="N-(1-d-carboxylethyl)-l-norvaline Dehydrogenase, domain 2"/>
    <property type="match status" value="1"/>
</dbReference>
<comment type="catalytic activity">
    <reaction evidence="6">
        <text>3-hydroxy-2-methylpropanoate + NAD(+) = 2-methyl-3-oxopropanoate + NADH + H(+)</text>
        <dbReference type="Rhea" id="RHEA:17681"/>
        <dbReference type="ChEBI" id="CHEBI:11805"/>
        <dbReference type="ChEBI" id="CHEBI:15378"/>
        <dbReference type="ChEBI" id="CHEBI:57540"/>
        <dbReference type="ChEBI" id="CHEBI:57700"/>
        <dbReference type="ChEBI" id="CHEBI:57945"/>
        <dbReference type="EC" id="1.1.1.31"/>
    </reaction>
</comment>
<dbReference type="PANTHER" id="PTHR22981:SF7">
    <property type="entry name" value="3-HYDROXYISOBUTYRATE DEHYDROGENASE, MITOCHONDRIAL"/>
    <property type="match status" value="1"/>
</dbReference>
<keyword evidence="2 6" id="KW-0101">Branched-chain amino acid catabolism</keyword>
<dbReference type="RefSeq" id="WP_027706964.1">
    <property type="nucleotide sequence ID" value="NZ_NDXW01000001.1"/>
</dbReference>
<dbReference type="Proteomes" id="UP000257039">
    <property type="component" value="Unassembled WGS sequence"/>
</dbReference>
<dbReference type="PROSITE" id="PS00895">
    <property type="entry name" value="3_HYDROXYISOBUT_DH"/>
    <property type="match status" value="1"/>
</dbReference>
<dbReference type="GO" id="GO:0050661">
    <property type="term" value="F:NADP binding"/>
    <property type="evidence" value="ECO:0007669"/>
    <property type="project" value="InterPro"/>
</dbReference>
<accession>A0A4P9VQM2</accession>
<evidence type="ECO:0000259" key="8">
    <source>
        <dbReference type="Pfam" id="PF14833"/>
    </source>
</evidence>
<sequence length="296" mass="31379">MDIGFIGLGQMGCPMAKNLINAGHRLRVYDLIPNAVDLLVKEGAEAAHTAHMAVENADVVISMLPAGEHVKQLYLESNLLDSINTSTLVIDSSTIDPDSARLVASEAKKRGIRMLDAPVSGGTAGAQAGTLTFIVGGEADAVSMAKPILQVMGKNIFHAGANGAGQVAKICNNMLLAITMAGTAEALQLGVEQGLDPQVLADIMNNSSGGNWVLQRYNPYPGVMPEAPASHDYQGGFRVELMLKDLGLAEQMALSQTSRTPMGALARNLYSIHSAQGSHARDFSSIMQLYQRHIDE</sequence>
<dbReference type="Gene3D" id="3.40.50.720">
    <property type="entry name" value="NAD(P)-binding Rossmann-like Domain"/>
    <property type="match status" value="1"/>
</dbReference>
<name>A0A4P9VQM2_9GAMM</name>
<dbReference type="InterPro" id="IPR008927">
    <property type="entry name" value="6-PGluconate_DH-like_C_sf"/>
</dbReference>
<evidence type="ECO:0000256" key="3">
    <source>
        <dbReference type="ARBA" id="ARBA00023002"/>
    </source>
</evidence>
<dbReference type="PANTHER" id="PTHR22981">
    <property type="entry name" value="3-HYDROXYISOBUTYRATE DEHYDROGENASE-RELATED"/>
    <property type="match status" value="1"/>
</dbReference>
<feature type="domain" description="3-hydroxyisobutyrate dehydrogenase-like NAD-binding" evidence="8">
    <location>
        <begin position="163"/>
        <end position="290"/>
    </location>
</feature>
<dbReference type="EC" id="1.1.1.31" evidence="6"/>
<dbReference type="InterPro" id="IPR011548">
    <property type="entry name" value="HIBADH"/>
</dbReference>
<dbReference type="PIRSF" id="PIRSF000103">
    <property type="entry name" value="HIBADH"/>
    <property type="match status" value="1"/>
</dbReference>
<keyword evidence="4 6" id="KW-0520">NAD</keyword>
<comment type="caution">
    <text evidence="9">The sequence shown here is derived from an EMBL/GenBank/DDBJ whole genome shotgun (WGS) entry which is preliminary data.</text>
</comment>